<accession>A0AC59YCW0</accession>
<organism evidence="1 2">
    <name type="scientific">Rangifer tarandus platyrhynchus</name>
    <name type="common">Svalbard reindeer</name>
    <dbReference type="NCBI Taxonomy" id="3082113"/>
    <lineage>
        <taxon>Eukaryota</taxon>
        <taxon>Metazoa</taxon>
        <taxon>Chordata</taxon>
        <taxon>Craniata</taxon>
        <taxon>Vertebrata</taxon>
        <taxon>Euteleostomi</taxon>
        <taxon>Mammalia</taxon>
        <taxon>Eutheria</taxon>
        <taxon>Laurasiatheria</taxon>
        <taxon>Artiodactyla</taxon>
        <taxon>Ruminantia</taxon>
        <taxon>Pecora</taxon>
        <taxon>Cervidae</taxon>
        <taxon>Odocoileinae</taxon>
        <taxon>Rangifer</taxon>
    </lineage>
</organism>
<reference evidence="1" key="1">
    <citation type="submission" date="2023-05" db="EMBL/GenBank/DDBJ databases">
        <authorList>
            <consortium name="ELIXIR-Norway"/>
        </authorList>
    </citation>
    <scope>NUCLEOTIDE SEQUENCE</scope>
</reference>
<dbReference type="Proteomes" id="UP001162501">
    <property type="component" value="Chromosome 12"/>
</dbReference>
<proteinExistence type="predicted"/>
<evidence type="ECO:0000313" key="2">
    <source>
        <dbReference type="Proteomes" id="UP001162501"/>
    </source>
</evidence>
<name>A0AC59YCW0_RANTA</name>
<dbReference type="EMBL" id="OX596096">
    <property type="protein sequence ID" value="CAM9569271.1"/>
    <property type="molecule type" value="Genomic_DNA"/>
</dbReference>
<evidence type="ECO:0000313" key="1">
    <source>
        <dbReference type="EMBL" id="CAM9569271.1"/>
    </source>
</evidence>
<protein>
    <submittedName>
        <fullName evidence="1">Uncharacterized protein</fullName>
    </submittedName>
</protein>
<sequence length="109" mass="11517">MLGPSSEMQSSPTPTSTLKSSILARRTGCDRAQSSIQIPEMTDLEPGLADWAVLKGVTYADDSRACASGSGELTDSFILQHPQLSGPVHKEAWTLLLSSGNRPARSGTT</sequence>
<gene>
    <name evidence="1" type="ORF">MRATA1EN22A_LOCUS4379</name>
</gene>
<reference evidence="1" key="2">
    <citation type="submission" date="2025-03" db="EMBL/GenBank/DDBJ databases">
        <authorList>
            <consortium name="ELIXIR-Norway"/>
            <consortium name="Elixir Norway"/>
        </authorList>
    </citation>
    <scope>NUCLEOTIDE SEQUENCE</scope>
</reference>